<name>A0A813PD72_9BILA</name>
<feature type="signal peptide" evidence="1">
    <location>
        <begin position="1"/>
        <end position="23"/>
    </location>
</feature>
<gene>
    <name evidence="9" type="ORF">FNK824_LOCUS24981</name>
    <name evidence="7" type="ORF">JBS370_LOCUS10050</name>
    <name evidence="4" type="ORF">JXQ802_LOCUS2224</name>
    <name evidence="8" type="ORF">OTI717_LOCUS14545</name>
    <name evidence="3" type="ORF">PYM288_LOCUS2305</name>
    <name evidence="2" type="ORF">RFH988_LOCUS1417</name>
    <name evidence="5" type="ORF">SEV965_LOCUS4</name>
    <name evidence="6" type="ORF">ZHD862_LOCUS17026</name>
</gene>
<dbReference type="Proteomes" id="UP000663854">
    <property type="component" value="Unassembled WGS sequence"/>
</dbReference>
<dbReference type="AlphaFoldDB" id="A0A813PD72"/>
<organism evidence="2 11">
    <name type="scientific">Rotaria sordida</name>
    <dbReference type="NCBI Taxonomy" id="392033"/>
    <lineage>
        <taxon>Eukaryota</taxon>
        <taxon>Metazoa</taxon>
        <taxon>Spiralia</taxon>
        <taxon>Gnathifera</taxon>
        <taxon>Rotifera</taxon>
        <taxon>Eurotatoria</taxon>
        <taxon>Bdelloidea</taxon>
        <taxon>Philodinida</taxon>
        <taxon>Philodinidae</taxon>
        <taxon>Rotaria</taxon>
    </lineage>
</organism>
<dbReference type="EMBL" id="CAJNOH010000015">
    <property type="protein sequence ID" value="CAF0755076.1"/>
    <property type="molecule type" value="Genomic_DNA"/>
</dbReference>
<evidence type="ECO:0000313" key="5">
    <source>
        <dbReference type="EMBL" id="CAF0787946.1"/>
    </source>
</evidence>
<dbReference type="EMBL" id="CAJNOT010000829">
    <property type="protein sequence ID" value="CAF1089774.1"/>
    <property type="molecule type" value="Genomic_DNA"/>
</dbReference>
<protein>
    <submittedName>
        <fullName evidence="2">Uncharacterized protein</fullName>
    </submittedName>
</protein>
<comment type="caution">
    <text evidence="2">The sequence shown here is derived from an EMBL/GenBank/DDBJ whole genome shotgun (WGS) entry which is preliminary data.</text>
</comment>
<accession>A0A813PD72</accession>
<evidence type="ECO:0000313" key="7">
    <source>
        <dbReference type="EMBL" id="CAF3709488.1"/>
    </source>
</evidence>
<dbReference type="Proteomes" id="UP000663870">
    <property type="component" value="Unassembled WGS sequence"/>
</dbReference>
<dbReference type="EMBL" id="CAJNOO010000027">
    <property type="protein sequence ID" value="CAF0753227.1"/>
    <property type="molecule type" value="Genomic_DNA"/>
</dbReference>
<dbReference type="Proteomes" id="UP000663874">
    <property type="component" value="Unassembled WGS sequence"/>
</dbReference>
<dbReference type="EMBL" id="CAJOBE010005725">
    <property type="protein sequence ID" value="CAF3983184.1"/>
    <property type="molecule type" value="Genomic_DNA"/>
</dbReference>
<sequence>MNIPNTILFCICIALVIPLLVLSTSNQEIQEMMDHVNNEYDLYDDSNRQSRQLFRSPIYKNEPHNNDHFIFKKTADFEEILKPCNRMPATGRGQEYADCVRNRMLLMGRRKRRQTS</sequence>
<evidence type="ECO:0000256" key="1">
    <source>
        <dbReference type="SAM" id="SignalP"/>
    </source>
</evidence>
<evidence type="ECO:0000313" key="2">
    <source>
        <dbReference type="EMBL" id="CAF0753227.1"/>
    </source>
</evidence>
<dbReference type="EMBL" id="CAJOAX010001633">
    <property type="protein sequence ID" value="CAF3732770.1"/>
    <property type="molecule type" value="Genomic_DNA"/>
</dbReference>
<dbReference type="OrthoDB" id="9989343at2759"/>
<dbReference type="Proteomes" id="UP000663823">
    <property type="component" value="Unassembled WGS sequence"/>
</dbReference>
<dbReference type="Proteomes" id="UP000663836">
    <property type="component" value="Unassembled WGS sequence"/>
</dbReference>
<keyword evidence="1" id="KW-0732">Signal</keyword>
<evidence type="ECO:0000313" key="4">
    <source>
        <dbReference type="EMBL" id="CAF0761603.1"/>
    </source>
</evidence>
<keyword evidence="10" id="KW-1185">Reference proteome</keyword>
<dbReference type="EMBL" id="CAJNOU010000001">
    <property type="protein sequence ID" value="CAF0787946.1"/>
    <property type="molecule type" value="Genomic_DNA"/>
</dbReference>
<dbReference type="Proteomes" id="UP000663864">
    <property type="component" value="Unassembled WGS sequence"/>
</dbReference>
<dbReference type="Proteomes" id="UP000663882">
    <property type="component" value="Unassembled WGS sequence"/>
</dbReference>
<dbReference type="EMBL" id="CAJOBD010000711">
    <property type="protein sequence ID" value="CAF3709488.1"/>
    <property type="molecule type" value="Genomic_DNA"/>
</dbReference>
<dbReference type="Proteomes" id="UP000663889">
    <property type="component" value="Unassembled WGS sequence"/>
</dbReference>
<dbReference type="EMBL" id="CAJNOL010000027">
    <property type="protein sequence ID" value="CAF0761603.1"/>
    <property type="molecule type" value="Genomic_DNA"/>
</dbReference>
<evidence type="ECO:0000313" key="9">
    <source>
        <dbReference type="EMBL" id="CAF3983184.1"/>
    </source>
</evidence>
<evidence type="ECO:0000313" key="6">
    <source>
        <dbReference type="EMBL" id="CAF1089774.1"/>
    </source>
</evidence>
<evidence type="ECO:0000313" key="11">
    <source>
        <dbReference type="Proteomes" id="UP000663882"/>
    </source>
</evidence>
<evidence type="ECO:0000313" key="8">
    <source>
        <dbReference type="EMBL" id="CAF3732770.1"/>
    </source>
</evidence>
<evidence type="ECO:0000313" key="10">
    <source>
        <dbReference type="Proteomes" id="UP000663870"/>
    </source>
</evidence>
<feature type="chain" id="PRO_5036222572" evidence="1">
    <location>
        <begin position="24"/>
        <end position="116"/>
    </location>
</feature>
<reference evidence="2" key="1">
    <citation type="submission" date="2021-02" db="EMBL/GenBank/DDBJ databases">
        <authorList>
            <person name="Nowell W R."/>
        </authorList>
    </citation>
    <scope>NUCLEOTIDE SEQUENCE</scope>
</reference>
<evidence type="ECO:0000313" key="3">
    <source>
        <dbReference type="EMBL" id="CAF0755076.1"/>
    </source>
</evidence>
<proteinExistence type="predicted"/>